<dbReference type="EMBL" id="VMFF01000002">
    <property type="protein sequence ID" value="TSC66636.1"/>
    <property type="molecule type" value="Genomic_DNA"/>
</dbReference>
<dbReference type="AlphaFoldDB" id="A0A554JE44"/>
<dbReference type="Proteomes" id="UP000319613">
    <property type="component" value="Unassembled WGS sequence"/>
</dbReference>
<evidence type="ECO:0000313" key="1">
    <source>
        <dbReference type="EMBL" id="TSC66636.1"/>
    </source>
</evidence>
<organism evidence="1 2">
    <name type="scientific">Candidatus Doudnabacteria bacterium Gr01-1014_77</name>
    <dbReference type="NCBI Taxonomy" id="2017133"/>
    <lineage>
        <taxon>Bacteria</taxon>
        <taxon>Candidatus Doudnaibacteriota</taxon>
    </lineage>
</organism>
<gene>
    <name evidence="1" type="ORF">G01um101477_23</name>
</gene>
<name>A0A554JE44_9BACT</name>
<proteinExistence type="predicted"/>
<comment type="caution">
    <text evidence="1">The sequence shown here is derived from an EMBL/GenBank/DDBJ whole genome shotgun (WGS) entry which is preliminary data.</text>
</comment>
<protein>
    <submittedName>
        <fullName evidence="1">Uncharacterized protein</fullName>
    </submittedName>
</protein>
<sequence length="224" mass="25939">MRAHLKQKALKLRKEGWSYSVIKRRTGVPKSTLSNWLGNLPYRPNSEVRKSMKEGPLRSAVMRRKAKIRNTREIKTSAARELGKLSKRDKWMLGLGIYMGEGSKTHDNIRVINSNPEIIKSAVKWFSDICDVPLENFGIRVHSYPDIDEKECRAYWSKVSGIPLSQFFKSHIDTRTNKSVSKKHKLQYGTAHLIIKSCGKIKFGVILHRRIMGWIEEAYKQMRV</sequence>
<evidence type="ECO:0000313" key="2">
    <source>
        <dbReference type="Proteomes" id="UP000319613"/>
    </source>
</evidence>
<accession>A0A554JE44</accession>
<reference evidence="1 2" key="1">
    <citation type="submission" date="2017-07" db="EMBL/GenBank/DDBJ databases">
        <title>Mechanisms for carbon and nitrogen cycling indicate functional differentiation within the Candidate Phyla Radiation.</title>
        <authorList>
            <person name="Danczak R.E."/>
            <person name="Johnston M.D."/>
            <person name="Kenah C."/>
            <person name="Slattery M."/>
            <person name="Wrighton K.C."/>
            <person name="Wilkins M.J."/>
        </authorList>
    </citation>
    <scope>NUCLEOTIDE SEQUENCE [LARGE SCALE GENOMIC DNA]</scope>
    <source>
        <strain evidence="1">Gr01-1014_77</strain>
    </source>
</reference>